<sequence>MKKFLSPIIIFLLIIIAYPIFAYVASSPNYRIQSDSINIGGTRQISTDYIIEDTLGEISSGISTSTNYKLKAGYQQMQEVYIAISVPDQVTMSPDIGGVSGGQSNGLATTTLTTDSSSGYALSVRASNSPAMATSTYTFADYTPATAGIPDYTWSVPATTSEFGFTPEGQDIVQKFLDNGSNACNTGSSETTDACWYNFSITDETIAQTYSANHPSGTQTIVKFRAESGTQHIQVAGEYQATIIFTAIAN</sequence>
<organism evidence="1 2">
    <name type="scientific">Aerophobetes bacterium</name>
    <dbReference type="NCBI Taxonomy" id="2030807"/>
    <lineage>
        <taxon>Bacteria</taxon>
        <taxon>Candidatus Aerophobota</taxon>
    </lineage>
</organism>
<dbReference type="AlphaFoldDB" id="A0A662D130"/>
<name>A0A662D130_UNCAE</name>
<comment type="caution">
    <text evidence="1">The sequence shown here is derived from an EMBL/GenBank/DDBJ whole genome shotgun (WGS) entry which is preliminary data.</text>
</comment>
<protein>
    <submittedName>
        <fullName evidence="1">Uncharacterized protein</fullName>
    </submittedName>
</protein>
<dbReference type="Proteomes" id="UP000277457">
    <property type="component" value="Unassembled WGS sequence"/>
</dbReference>
<proteinExistence type="predicted"/>
<evidence type="ECO:0000313" key="1">
    <source>
        <dbReference type="EMBL" id="RLE08188.1"/>
    </source>
</evidence>
<reference evidence="1 2" key="1">
    <citation type="submission" date="2018-06" db="EMBL/GenBank/DDBJ databases">
        <title>Extensive metabolic versatility and redundancy in microbially diverse, dynamic hydrothermal sediments.</title>
        <authorList>
            <person name="Dombrowski N."/>
            <person name="Teske A."/>
            <person name="Baker B.J."/>
        </authorList>
    </citation>
    <scope>NUCLEOTIDE SEQUENCE [LARGE SCALE GENOMIC DNA]</scope>
    <source>
        <strain evidence="1">B7_G13</strain>
    </source>
</reference>
<dbReference type="EMBL" id="QMPY01000040">
    <property type="protein sequence ID" value="RLE08188.1"/>
    <property type="molecule type" value="Genomic_DNA"/>
</dbReference>
<evidence type="ECO:0000313" key="2">
    <source>
        <dbReference type="Proteomes" id="UP000277457"/>
    </source>
</evidence>
<gene>
    <name evidence="1" type="ORF">DRZ78_01555</name>
</gene>
<accession>A0A662D130</accession>